<evidence type="ECO:0000313" key="2">
    <source>
        <dbReference type="Proteomes" id="UP000027135"/>
    </source>
</evidence>
<protein>
    <submittedName>
        <fullName evidence="1">Uncharacterized protein</fullName>
    </submittedName>
</protein>
<evidence type="ECO:0000313" key="1">
    <source>
        <dbReference type="EMBL" id="KDR18314.1"/>
    </source>
</evidence>
<sequence length="486" mass="55295">MRDNFNALQSLLVTATAVRKADEDDHILTADTAPTLKMTGIRIENNSCMQPRKRLPLKMIISAMASRDIDTPEREQEHQTLYSHTANTSYHTLLDRMHDPNRCFAEKLFVDPGEHPASQSDYAFLSNILKDPGNKRVGTDCQTTFLDRPHSGKEDGSCSNSADQSNVFPHGHYSTPCAKSRFNCLYGNGVLSRNVKSDKLLGTQMHQTERTVWVDNADVKDKAETEKYDYQSSSSALSNATDVDTWYKHKIEDTHINTNLKSYSIHYPPTNLESPILIKGINERTNENNILSSPSSTYSTINIHSDWSTDDEYEQTNHKRKLDSDYTSENCFLQPLAKFKPKQKSQNAETNLLYTAKSRNVSNWKTDCEYIVDDSECINPNTDHRYSADNLSSICGCNTDEETSADMTSWCRVKYTRRTRIIRIATKPSELTEFAPKNQILHHLQPINSEKECSLPSDWNSLLGDEEIKIIPYLSSPEEETYECLT</sequence>
<gene>
    <name evidence="1" type="ORF">L798_07194</name>
</gene>
<reference evidence="1 2" key="1">
    <citation type="journal article" date="2014" name="Nat. Commun.">
        <title>Molecular traces of alternative social organization in a termite genome.</title>
        <authorList>
            <person name="Terrapon N."/>
            <person name="Li C."/>
            <person name="Robertson H.M."/>
            <person name="Ji L."/>
            <person name="Meng X."/>
            <person name="Booth W."/>
            <person name="Chen Z."/>
            <person name="Childers C.P."/>
            <person name="Glastad K.M."/>
            <person name="Gokhale K."/>
            <person name="Gowin J."/>
            <person name="Gronenberg W."/>
            <person name="Hermansen R.A."/>
            <person name="Hu H."/>
            <person name="Hunt B.G."/>
            <person name="Huylmans A.K."/>
            <person name="Khalil S.M."/>
            <person name="Mitchell R.D."/>
            <person name="Munoz-Torres M.C."/>
            <person name="Mustard J.A."/>
            <person name="Pan H."/>
            <person name="Reese J.T."/>
            <person name="Scharf M.E."/>
            <person name="Sun F."/>
            <person name="Vogel H."/>
            <person name="Xiao J."/>
            <person name="Yang W."/>
            <person name="Yang Z."/>
            <person name="Yang Z."/>
            <person name="Zhou J."/>
            <person name="Zhu J."/>
            <person name="Brent C.S."/>
            <person name="Elsik C.G."/>
            <person name="Goodisman M.A."/>
            <person name="Liberles D.A."/>
            <person name="Roe R.M."/>
            <person name="Vargo E.L."/>
            <person name="Vilcinskas A."/>
            <person name="Wang J."/>
            <person name="Bornberg-Bauer E."/>
            <person name="Korb J."/>
            <person name="Zhang G."/>
            <person name="Liebig J."/>
        </authorList>
    </citation>
    <scope>NUCLEOTIDE SEQUENCE [LARGE SCALE GENOMIC DNA]</scope>
    <source>
        <tissue evidence="1">Whole organism</tissue>
    </source>
</reference>
<keyword evidence="2" id="KW-1185">Reference proteome</keyword>
<dbReference type="EMBL" id="KK852693">
    <property type="protein sequence ID" value="KDR18314.1"/>
    <property type="molecule type" value="Genomic_DNA"/>
</dbReference>
<dbReference type="AlphaFoldDB" id="A0A067RE47"/>
<organism evidence="1 2">
    <name type="scientific">Zootermopsis nevadensis</name>
    <name type="common">Dampwood termite</name>
    <dbReference type="NCBI Taxonomy" id="136037"/>
    <lineage>
        <taxon>Eukaryota</taxon>
        <taxon>Metazoa</taxon>
        <taxon>Ecdysozoa</taxon>
        <taxon>Arthropoda</taxon>
        <taxon>Hexapoda</taxon>
        <taxon>Insecta</taxon>
        <taxon>Pterygota</taxon>
        <taxon>Neoptera</taxon>
        <taxon>Polyneoptera</taxon>
        <taxon>Dictyoptera</taxon>
        <taxon>Blattodea</taxon>
        <taxon>Blattoidea</taxon>
        <taxon>Termitoidae</taxon>
        <taxon>Termopsidae</taxon>
        <taxon>Zootermopsis</taxon>
    </lineage>
</organism>
<accession>A0A067RE47</accession>
<dbReference type="InParanoid" id="A0A067RE47"/>
<name>A0A067RE47_ZOONE</name>
<dbReference type="Proteomes" id="UP000027135">
    <property type="component" value="Unassembled WGS sequence"/>
</dbReference>
<proteinExistence type="predicted"/>